<dbReference type="Proteomes" id="UP000187209">
    <property type="component" value="Unassembled WGS sequence"/>
</dbReference>
<sequence length="130" mass="15466">MKKQKHVHLEEPIKERPLKGLKEMMGKNAFLFKESTSSSRLSKAKLKQFKEMRKWEIELERIDREEIHIKKSLKEINTKIYETIHKRSMVKSISRTTNSDNAVEKKKINLSLNKIAHIVKQNRNNKLMLL</sequence>
<accession>A0A1R2BKN0</accession>
<gene>
    <name evidence="1" type="ORF">SteCoe_23112</name>
</gene>
<dbReference type="EMBL" id="MPUH01000581">
    <property type="protein sequence ID" value="OMJ77323.1"/>
    <property type="molecule type" value="Genomic_DNA"/>
</dbReference>
<protein>
    <submittedName>
        <fullName evidence="1">Uncharacterized protein</fullName>
    </submittedName>
</protein>
<comment type="caution">
    <text evidence="1">The sequence shown here is derived from an EMBL/GenBank/DDBJ whole genome shotgun (WGS) entry which is preliminary data.</text>
</comment>
<evidence type="ECO:0000313" key="1">
    <source>
        <dbReference type="EMBL" id="OMJ77323.1"/>
    </source>
</evidence>
<name>A0A1R2BKN0_9CILI</name>
<keyword evidence="2" id="KW-1185">Reference proteome</keyword>
<organism evidence="1 2">
    <name type="scientific">Stentor coeruleus</name>
    <dbReference type="NCBI Taxonomy" id="5963"/>
    <lineage>
        <taxon>Eukaryota</taxon>
        <taxon>Sar</taxon>
        <taxon>Alveolata</taxon>
        <taxon>Ciliophora</taxon>
        <taxon>Postciliodesmatophora</taxon>
        <taxon>Heterotrichea</taxon>
        <taxon>Heterotrichida</taxon>
        <taxon>Stentoridae</taxon>
        <taxon>Stentor</taxon>
    </lineage>
</organism>
<dbReference type="AlphaFoldDB" id="A0A1R2BKN0"/>
<proteinExistence type="predicted"/>
<reference evidence="1 2" key="1">
    <citation type="submission" date="2016-11" db="EMBL/GenBank/DDBJ databases">
        <title>The macronuclear genome of Stentor coeruleus: a giant cell with tiny introns.</title>
        <authorList>
            <person name="Slabodnick M."/>
            <person name="Ruby J.G."/>
            <person name="Reiff S.B."/>
            <person name="Swart E.C."/>
            <person name="Gosai S."/>
            <person name="Prabakaran S."/>
            <person name="Witkowska E."/>
            <person name="Larue G.E."/>
            <person name="Fisher S."/>
            <person name="Freeman R.M."/>
            <person name="Gunawardena J."/>
            <person name="Chu W."/>
            <person name="Stover N.A."/>
            <person name="Gregory B.D."/>
            <person name="Nowacki M."/>
            <person name="Derisi J."/>
            <person name="Roy S.W."/>
            <person name="Marshall W.F."/>
            <person name="Sood P."/>
        </authorList>
    </citation>
    <scope>NUCLEOTIDE SEQUENCE [LARGE SCALE GENOMIC DNA]</scope>
    <source>
        <strain evidence="1">WM001</strain>
    </source>
</reference>
<evidence type="ECO:0000313" key="2">
    <source>
        <dbReference type="Proteomes" id="UP000187209"/>
    </source>
</evidence>